<proteinExistence type="inferred from homology"/>
<dbReference type="InterPro" id="IPR036852">
    <property type="entry name" value="Peptidase_S8/S53_dom_sf"/>
</dbReference>
<comment type="similarity">
    <text evidence="3 12">Belongs to the peptidase S8 family.</text>
</comment>
<dbReference type="OMA" id="LCHEGYK"/>
<dbReference type="SUPFAM" id="SSF52743">
    <property type="entry name" value="Subtilisin-like"/>
    <property type="match status" value="1"/>
</dbReference>
<feature type="domain" description="Subtilisin-like protease fibronectin type-III" evidence="15">
    <location>
        <begin position="798"/>
        <end position="897"/>
    </location>
</feature>
<dbReference type="PRINTS" id="PR00723">
    <property type="entry name" value="SUBTILISIN"/>
</dbReference>
<dbReference type="InterPro" id="IPR041469">
    <property type="entry name" value="Subtilisin-like_FN3"/>
</dbReference>
<dbReference type="InterPro" id="IPR037045">
    <property type="entry name" value="S8pro/Inhibitor_I9_sf"/>
</dbReference>
<accession>G7L1F8</accession>
<keyword evidence="5" id="KW-0964">Secreted</keyword>
<keyword evidence="7" id="KW-0732">Signal</keyword>
<organism evidence="16 18">
    <name type="scientific">Medicago truncatula</name>
    <name type="common">Barrel medic</name>
    <name type="synonym">Medicago tribuloides</name>
    <dbReference type="NCBI Taxonomy" id="3880"/>
    <lineage>
        <taxon>Eukaryota</taxon>
        <taxon>Viridiplantae</taxon>
        <taxon>Streptophyta</taxon>
        <taxon>Embryophyta</taxon>
        <taxon>Tracheophyta</taxon>
        <taxon>Spermatophyta</taxon>
        <taxon>Magnoliopsida</taxon>
        <taxon>eudicotyledons</taxon>
        <taxon>Gunneridae</taxon>
        <taxon>Pentapetalae</taxon>
        <taxon>rosids</taxon>
        <taxon>fabids</taxon>
        <taxon>Fabales</taxon>
        <taxon>Fabaceae</taxon>
        <taxon>Papilionoideae</taxon>
        <taxon>50 kb inversion clade</taxon>
        <taxon>NPAAA clade</taxon>
        <taxon>Hologalegina</taxon>
        <taxon>IRL clade</taxon>
        <taxon>Trifolieae</taxon>
        <taxon>Medicago</taxon>
    </lineage>
</organism>
<evidence type="ECO:0000256" key="2">
    <source>
        <dbReference type="ARBA" id="ARBA00004271"/>
    </source>
</evidence>
<keyword evidence="6 12" id="KW-0645">Protease</keyword>
<comment type="function">
    <text evidence="1">Required for arbuscular mycorrhiza (AM) development during AM symbiosis with AM fungi (e.g. Glomeromycota intraradices).</text>
</comment>
<sequence>MKHVVHCKELLSFKYKHDFVRDVLFDIFRRAGASVKKEAPVNFLTDPLDRRSTLRPANVMVYGWVGGKHVCVDLTGVSPLVGLGVGAFTVGQTTLKAASSKVAKHEKACLDNQHVFIPFAFDTFDFLASETVDLLHRVQRVMHNNVMSPKSMNVVFTRIGFAIQKSLATQLVARLPPIHVNASVDGVEKKNFYIVFFGVQPVNRDIALETQLNVLSSVKGSYHEAKESIVYSYTKSFNAFAAKLSEDEVNKLSAMDEVLLVFKNQYRKLHTTRSWNFIGLPLTAKRRLKLERDIVVALLDTGITPESKSFKDDGLGPPPAKWKGTCKHYANFSGCNNKIIGAKYFKADGNPDPADILSPIDVDGHGTHTASTAAGDLVQNANLFGLANGTSRGAVPSARLAIYKVCWSSTGCADMDILAAFEAAIHDGVDVISISIGGGSPDYVHDSISIGAFHAMRKGIITVASAGNDGPSMGTVTNTAPWIVTAAASGIDRAFKSTVQLGSGKNVSGVGISCFDPKQNRYPIINGIDAAKDSKSKEDAKFCNSGSLQANKVKGKLVYCIGSWGTEATVKEIGGIGSVIEYDNYPDVAQISIAPAAIVNHSIGETITNYIKSTRSPSAVIYKSHEEKVLAPFTATFSSRGPNPGSKHLLKPDIAAPGIDILASYTLRKSLTGLAGDTQFSEFSIISGTSMACPHVAGVAAYVKSFHPKWTPAAIRSAIITTAKPMSKRINNEAEFAFGSGQLNPTRAVSPGLIYDMDDLGYIQFLCHEGYKGSSLSALIGSPINCSSLIPGLGYDAINYPTMQLSLESKKETQIGVFRRTVTNVGPVPITYNATIRSPKGVEITVKPSVLSFDKKMQKRSFKVIVKVKSIITSMEILSGSLIWRSPRYIVRSPIVIYKP</sequence>
<evidence type="ECO:0000259" key="13">
    <source>
        <dbReference type="Pfam" id="PF00082"/>
    </source>
</evidence>
<evidence type="ECO:0000256" key="6">
    <source>
        <dbReference type="ARBA" id="ARBA00022670"/>
    </source>
</evidence>
<dbReference type="GO" id="GO:0004252">
    <property type="term" value="F:serine-type endopeptidase activity"/>
    <property type="evidence" value="ECO:0000318"/>
    <property type="project" value="GO_Central"/>
</dbReference>
<feature type="domain" description="Peptidase S8/S53" evidence="13">
    <location>
        <begin position="292"/>
        <end position="741"/>
    </location>
</feature>
<gene>
    <name evidence="16" type="ordered locus">MTR_7g075890</name>
</gene>
<keyword evidence="4" id="KW-0052">Apoplast</keyword>
<keyword evidence="10" id="KW-0325">Glycoprotein</keyword>
<feature type="active site" description="Charge relay system" evidence="11 12">
    <location>
        <position position="690"/>
    </location>
</feature>
<dbReference type="InterPro" id="IPR000209">
    <property type="entry name" value="Peptidase_S8/S53_dom"/>
</dbReference>
<evidence type="ECO:0000313" key="18">
    <source>
        <dbReference type="Proteomes" id="UP000002051"/>
    </source>
</evidence>
<dbReference type="CDD" id="cd02120">
    <property type="entry name" value="PA_subtilisin_like"/>
    <property type="match status" value="1"/>
</dbReference>
<dbReference type="InterPro" id="IPR010259">
    <property type="entry name" value="S8pro/Inhibitor_I9"/>
</dbReference>
<dbReference type="Gene3D" id="3.30.70.80">
    <property type="entry name" value="Peptidase S8 propeptide/proteinase inhibitor I9"/>
    <property type="match status" value="1"/>
</dbReference>
<dbReference type="eggNOG" id="ENOG502QRA7">
    <property type="taxonomic scope" value="Eukaryota"/>
</dbReference>
<evidence type="ECO:0000313" key="16">
    <source>
        <dbReference type="EMBL" id="AES80027.1"/>
    </source>
</evidence>
<dbReference type="Pfam" id="PF17766">
    <property type="entry name" value="fn3_6"/>
    <property type="match status" value="1"/>
</dbReference>
<evidence type="ECO:0000256" key="3">
    <source>
        <dbReference type="ARBA" id="ARBA00011073"/>
    </source>
</evidence>
<dbReference type="GO" id="GO:0009609">
    <property type="term" value="P:response to symbiotic bacterium"/>
    <property type="evidence" value="ECO:0007669"/>
    <property type="project" value="UniProtKB-ARBA"/>
</dbReference>
<dbReference type="EMBL" id="CM001223">
    <property type="protein sequence ID" value="AES80027.1"/>
    <property type="molecule type" value="Genomic_DNA"/>
</dbReference>
<dbReference type="InterPro" id="IPR045051">
    <property type="entry name" value="SBT"/>
</dbReference>
<protein>
    <submittedName>
        <fullName evidence="16">Subtilisin-like serine protease</fullName>
    </submittedName>
</protein>
<dbReference type="Gene3D" id="2.60.40.2310">
    <property type="match status" value="1"/>
</dbReference>
<dbReference type="MEROPS" id="S08.A14"/>
<reference evidence="16 18" key="1">
    <citation type="journal article" date="2011" name="Nature">
        <title>The Medicago genome provides insight into the evolution of rhizobial symbioses.</title>
        <authorList>
            <person name="Young N.D."/>
            <person name="Debelle F."/>
            <person name="Oldroyd G.E."/>
            <person name="Geurts R."/>
            <person name="Cannon S.B."/>
            <person name="Udvardi M.K."/>
            <person name="Benedito V.A."/>
            <person name="Mayer K.F."/>
            <person name="Gouzy J."/>
            <person name="Schoof H."/>
            <person name="Van de Peer Y."/>
            <person name="Proost S."/>
            <person name="Cook D.R."/>
            <person name="Meyers B.C."/>
            <person name="Spannagl M."/>
            <person name="Cheung F."/>
            <person name="De Mita S."/>
            <person name="Krishnakumar V."/>
            <person name="Gundlach H."/>
            <person name="Zhou S."/>
            <person name="Mudge J."/>
            <person name="Bharti A.K."/>
            <person name="Murray J.D."/>
            <person name="Naoumkina M.A."/>
            <person name="Rosen B."/>
            <person name="Silverstein K.A."/>
            <person name="Tang H."/>
            <person name="Rombauts S."/>
            <person name="Zhao P.X."/>
            <person name="Zhou P."/>
            <person name="Barbe V."/>
            <person name="Bardou P."/>
            <person name="Bechner M."/>
            <person name="Bellec A."/>
            <person name="Berger A."/>
            <person name="Berges H."/>
            <person name="Bidwell S."/>
            <person name="Bisseling T."/>
            <person name="Choisne N."/>
            <person name="Couloux A."/>
            <person name="Denny R."/>
            <person name="Deshpande S."/>
            <person name="Dai X."/>
            <person name="Doyle J.J."/>
            <person name="Dudez A.M."/>
            <person name="Farmer A.D."/>
            <person name="Fouteau S."/>
            <person name="Franken C."/>
            <person name="Gibelin C."/>
            <person name="Gish J."/>
            <person name="Goldstein S."/>
            <person name="Gonzalez A.J."/>
            <person name="Green P.J."/>
            <person name="Hallab A."/>
            <person name="Hartog M."/>
            <person name="Hua A."/>
            <person name="Humphray S.J."/>
            <person name="Jeong D.H."/>
            <person name="Jing Y."/>
            <person name="Jocker A."/>
            <person name="Kenton S.M."/>
            <person name="Kim D.J."/>
            <person name="Klee K."/>
            <person name="Lai H."/>
            <person name="Lang C."/>
            <person name="Lin S."/>
            <person name="Macmil S.L."/>
            <person name="Magdelenat G."/>
            <person name="Matthews L."/>
            <person name="McCorrison J."/>
            <person name="Monaghan E.L."/>
            <person name="Mun J.H."/>
            <person name="Najar F.Z."/>
            <person name="Nicholson C."/>
            <person name="Noirot C."/>
            <person name="O'Bleness M."/>
            <person name="Paule C.R."/>
            <person name="Poulain J."/>
            <person name="Prion F."/>
            <person name="Qin B."/>
            <person name="Qu C."/>
            <person name="Retzel E.F."/>
            <person name="Riddle C."/>
            <person name="Sallet E."/>
            <person name="Samain S."/>
            <person name="Samson N."/>
            <person name="Sanders I."/>
            <person name="Saurat O."/>
            <person name="Scarpelli C."/>
            <person name="Schiex T."/>
            <person name="Segurens B."/>
            <person name="Severin A.J."/>
            <person name="Sherrier D.J."/>
            <person name="Shi R."/>
            <person name="Sims S."/>
            <person name="Singer S.R."/>
            <person name="Sinharoy S."/>
            <person name="Sterck L."/>
            <person name="Viollet A."/>
            <person name="Wang B.B."/>
            <person name="Wang K."/>
            <person name="Wang M."/>
            <person name="Wang X."/>
            <person name="Warfsmann J."/>
            <person name="Weissenbach J."/>
            <person name="White D.D."/>
            <person name="White J.D."/>
            <person name="Wiley G.B."/>
            <person name="Wincker P."/>
            <person name="Xing Y."/>
            <person name="Yang L."/>
            <person name="Yao Z."/>
            <person name="Ying F."/>
            <person name="Zhai J."/>
            <person name="Zhou L."/>
            <person name="Zuber A."/>
            <person name="Denarie J."/>
            <person name="Dixon R.A."/>
            <person name="May G.D."/>
            <person name="Schwartz D.C."/>
            <person name="Rogers J."/>
            <person name="Quetier F."/>
            <person name="Town C.D."/>
            <person name="Roe B.A."/>
        </authorList>
    </citation>
    <scope>NUCLEOTIDE SEQUENCE [LARGE SCALE GENOMIC DNA]</scope>
    <source>
        <strain evidence="16">A17</strain>
        <strain evidence="17 18">cv. Jemalong A17</strain>
    </source>
</reference>
<reference evidence="17" key="3">
    <citation type="submission" date="2015-04" db="UniProtKB">
        <authorList>
            <consortium name="EnsemblPlants"/>
        </authorList>
    </citation>
    <scope>IDENTIFICATION</scope>
    <source>
        <strain evidence="17">cv. Jemalong A17</strain>
    </source>
</reference>
<dbReference type="Pfam" id="PF05922">
    <property type="entry name" value="Inhibitor_I9"/>
    <property type="match status" value="1"/>
</dbReference>
<dbReference type="GO" id="GO:0048046">
    <property type="term" value="C:apoplast"/>
    <property type="evidence" value="ECO:0007669"/>
    <property type="project" value="UniProtKB-SubCell"/>
</dbReference>
<reference evidence="16 18" key="2">
    <citation type="journal article" date="2014" name="BMC Genomics">
        <title>An improved genome release (version Mt4.0) for the model legume Medicago truncatula.</title>
        <authorList>
            <person name="Tang H."/>
            <person name="Krishnakumar V."/>
            <person name="Bidwell S."/>
            <person name="Rosen B."/>
            <person name="Chan A."/>
            <person name="Zhou S."/>
            <person name="Gentzbittel L."/>
            <person name="Childs K.L."/>
            <person name="Yandell M."/>
            <person name="Gundlach H."/>
            <person name="Mayer K.F."/>
            <person name="Schwartz D.C."/>
            <person name="Town C.D."/>
        </authorList>
    </citation>
    <scope>GENOME REANNOTATION</scope>
    <source>
        <strain evidence="17 18">cv. Jemalong A17</strain>
    </source>
</reference>
<keyword evidence="18" id="KW-1185">Reference proteome</keyword>
<evidence type="ECO:0000256" key="10">
    <source>
        <dbReference type="ARBA" id="ARBA00023180"/>
    </source>
</evidence>
<evidence type="ECO:0000313" key="17">
    <source>
        <dbReference type="EnsemblPlants" id="AES80027"/>
    </source>
</evidence>
<dbReference type="Pfam" id="PF00082">
    <property type="entry name" value="Peptidase_S8"/>
    <property type="match status" value="1"/>
</dbReference>
<dbReference type="CDD" id="cd04852">
    <property type="entry name" value="Peptidases_S8_3"/>
    <property type="match status" value="1"/>
</dbReference>
<feature type="active site" description="Charge relay system" evidence="11 12">
    <location>
        <position position="300"/>
    </location>
</feature>
<dbReference type="FunFam" id="3.40.50.200:FF:000006">
    <property type="entry name" value="Subtilisin-like protease SBT1.5"/>
    <property type="match status" value="1"/>
</dbReference>
<dbReference type="EnsemblPlants" id="AES80027">
    <property type="protein sequence ID" value="AES80027"/>
    <property type="gene ID" value="MTR_7g075890"/>
</dbReference>
<dbReference type="Proteomes" id="UP000002051">
    <property type="component" value="Unassembled WGS sequence"/>
</dbReference>
<dbReference type="PANTHER" id="PTHR10795">
    <property type="entry name" value="PROPROTEIN CONVERTASE SUBTILISIN/KEXIN"/>
    <property type="match status" value="1"/>
</dbReference>
<dbReference type="Gene3D" id="3.40.50.200">
    <property type="entry name" value="Peptidase S8/S53 domain"/>
    <property type="match status" value="1"/>
</dbReference>
<evidence type="ECO:0000256" key="5">
    <source>
        <dbReference type="ARBA" id="ARBA00022525"/>
    </source>
</evidence>
<dbReference type="GO" id="GO:0009610">
    <property type="term" value="P:response to symbiotic fungus"/>
    <property type="evidence" value="ECO:0007669"/>
    <property type="project" value="UniProtKB-ARBA"/>
</dbReference>
<evidence type="ECO:0000256" key="12">
    <source>
        <dbReference type="PROSITE-ProRule" id="PRU01240"/>
    </source>
</evidence>
<name>G7L1F8_MEDTR</name>
<evidence type="ECO:0000259" key="14">
    <source>
        <dbReference type="Pfam" id="PF05922"/>
    </source>
</evidence>
<evidence type="ECO:0000256" key="11">
    <source>
        <dbReference type="PIRSR" id="PIRSR615500-1"/>
    </source>
</evidence>
<feature type="active site" description="Charge relay system" evidence="11 12">
    <location>
        <position position="365"/>
    </location>
</feature>
<dbReference type="ExpressionAtlas" id="G7L1F8">
    <property type="expression patterns" value="differential"/>
</dbReference>
<dbReference type="PaxDb" id="3880-AES80027"/>
<evidence type="ECO:0000256" key="8">
    <source>
        <dbReference type="ARBA" id="ARBA00022801"/>
    </source>
</evidence>
<evidence type="ECO:0000259" key="15">
    <source>
        <dbReference type="Pfam" id="PF17766"/>
    </source>
</evidence>
<dbReference type="InterPro" id="IPR023828">
    <property type="entry name" value="Peptidase_S8_Ser-AS"/>
</dbReference>
<dbReference type="STRING" id="3880.G7L1F8"/>
<keyword evidence="9 12" id="KW-0720">Serine protease</keyword>
<evidence type="ECO:0000256" key="9">
    <source>
        <dbReference type="ARBA" id="ARBA00022825"/>
    </source>
</evidence>
<comment type="subcellular location">
    <subcellularLocation>
        <location evidence="2">Secreted</location>
        <location evidence="2">Extracellular space</location>
        <location evidence="2">Apoplast</location>
    </subcellularLocation>
</comment>
<dbReference type="GO" id="GO:0005576">
    <property type="term" value="C:extracellular region"/>
    <property type="evidence" value="ECO:0000318"/>
    <property type="project" value="GO_Central"/>
</dbReference>
<dbReference type="InterPro" id="IPR034197">
    <property type="entry name" value="Peptidases_S8_3"/>
</dbReference>
<evidence type="ECO:0000256" key="7">
    <source>
        <dbReference type="ARBA" id="ARBA00022729"/>
    </source>
</evidence>
<dbReference type="InterPro" id="IPR015500">
    <property type="entry name" value="Peptidase_S8_subtilisin-rel"/>
</dbReference>
<dbReference type="AlphaFoldDB" id="G7L1F8"/>
<feature type="domain" description="Inhibitor I9" evidence="14">
    <location>
        <begin position="193"/>
        <end position="270"/>
    </location>
</feature>
<dbReference type="GO" id="GO:0006508">
    <property type="term" value="P:proteolysis"/>
    <property type="evidence" value="ECO:0007669"/>
    <property type="project" value="UniProtKB-KW"/>
</dbReference>
<dbReference type="HOGENOM" id="CLU_000625_4_3_1"/>
<dbReference type="Gene3D" id="3.50.30.30">
    <property type="match status" value="1"/>
</dbReference>
<evidence type="ECO:0000256" key="1">
    <source>
        <dbReference type="ARBA" id="ARBA00002076"/>
    </source>
</evidence>
<evidence type="ECO:0000256" key="4">
    <source>
        <dbReference type="ARBA" id="ARBA00022523"/>
    </source>
</evidence>
<dbReference type="PROSITE" id="PS00138">
    <property type="entry name" value="SUBTILASE_SER"/>
    <property type="match status" value="1"/>
</dbReference>
<keyword evidence="8 12" id="KW-0378">Hydrolase</keyword>
<dbReference type="PROSITE" id="PS51892">
    <property type="entry name" value="SUBTILASE"/>
    <property type="match status" value="1"/>
</dbReference>